<keyword evidence="1" id="KW-0547">Nucleotide-binding</keyword>
<dbReference type="AlphaFoldDB" id="A0A366HIS6"/>
<dbReference type="SUPFAM" id="SSF56059">
    <property type="entry name" value="Glutathione synthetase ATP-binding domain-like"/>
    <property type="match status" value="1"/>
</dbReference>
<proteinExistence type="predicted"/>
<comment type="caution">
    <text evidence="3">The sequence shown here is derived from an EMBL/GenBank/DDBJ whole genome shotgun (WGS) entry which is preliminary data.</text>
</comment>
<feature type="domain" description="ATP-grasp" evidence="2">
    <location>
        <begin position="125"/>
        <end position="304"/>
    </location>
</feature>
<name>A0A366HIS6_9BACT</name>
<organism evidence="3 4">
    <name type="scientific">Roseimicrobium gellanilyticum</name>
    <dbReference type="NCBI Taxonomy" id="748857"/>
    <lineage>
        <taxon>Bacteria</taxon>
        <taxon>Pseudomonadati</taxon>
        <taxon>Verrucomicrobiota</taxon>
        <taxon>Verrucomicrobiia</taxon>
        <taxon>Verrucomicrobiales</taxon>
        <taxon>Verrucomicrobiaceae</taxon>
        <taxon>Roseimicrobium</taxon>
    </lineage>
</organism>
<dbReference type="GO" id="GO:0005524">
    <property type="term" value="F:ATP binding"/>
    <property type="evidence" value="ECO:0007669"/>
    <property type="project" value="UniProtKB-UniRule"/>
</dbReference>
<evidence type="ECO:0000313" key="3">
    <source>
        <dbReference type="EMBL" id="RBP42667.1"/>
    </source>
</evidence>
<dbReference type="Gene3D" id="3.40.50.20">
    <property type="match status" value="1"/>
</dbReference>
<dbReference type="Proteomes" id="UP000253426">
    <property type="component" value="Unassembled WGS sequence"/>
</dbReference>
<accession>A0A366HIS6</accession>
<evidence type="ECO:0000256" key="1">
    <source>
        <dbReference type="PROSITE-ProRule" id="PRU00409"/>
    </source>
</evidence>
<evidence type="ECO:0000259" key="2">
    <source>
        <dbReference type="PROSITE" id="PS50975"/>
    </source>
</evidence>
<dbReference type="RefSeq" id="WP_113959784.1">
    <property type="nucleotide sequence ID" value="NZ_QNRR01000006.1"/>
</dbReference>
<dbReference type="GO" id="GO:0046872">
    <property type="term" value="F:metal ion binding"/>
    <property type="evidence" value="ECO:0007669"/>
    <property type="project" value="InterPro"/>
</dbReference>
<dbReference type="InterPro" id="IPR011761">
    <property type="entry name" value="ATP-grasp"/>
</dbReference>
<dbReference type="Gene3D" id="3.30.470.20">
    <property type="entry name" value="ATP-grasp fold, B domain"/>
    <property type="match status" value="1"/>
</dbReference>
<keyword evidence="1" id="KW-0067">ATP-binding</keyword>
<protein>
    <submittedName>
        <fullName evidence="3">Carbamoyl-phosphate synthase large subunit</fullName>
    </submittedName>
</protein>
<keyword evidence="4" id="KW-1185">Reference proteome</keyword>
<dbReference type="PROSITE" id="PS50975">
    <property type="entry name" value="ATP_GRASP"/>
    <property type="match status" value="1"/>
</dbReference>
<sequence>MRIAVTGLSRGENPQPGAAIVAGIRAAHPGAFIIGMAYDATESGIYAKNGPDAVYTIPFPSEGAEAFLKRIDEVRARTPFEVLIPTLDSEMELMVDLAEELQARGIRTSLPDKATYLRRTREQLSELASVAGVSTPRTHAVYTVSRALLLGREMRYPILVKGAHHDTHLVENEAELAGAVSLLFAQWGAPVLLQEVISGTEHHAMGIGDGEGGLFGLCAIRRPSMHGLGKNVGGITVRDDSLREVCERLVRELRWRGPFEVVTIMDETVHRHFLIKMAPRFPSWVGFPTGFGANFPAALARFIVKGVAPDPVPEPIPGWFYLQHQVEVFGQTNQLDALSGGGSWMGEDGARYQRA</sequence>
<gene>
    <name evidence="3" type="ORF">DES53_106376</name>
</gene>
<dbReference type="EMBL" id="QNRR01000006">
    <property type="protein sequence ID" value="RBP42667.1"/>
    <property type="molecule type" value="Genomic_DNA"/>
</dbReference>
<reference evidence="3 4" key="1">
    <citation type="submission" date="2018-06" db="EMBL/GenBank/DDBJ databases">
        <title>Genomic Encyclopedia of Type Strains, Phase IV (KMG-IV): sequencing the most valuable type-strain genomes for metagenomic binning, comparative biology and taxonomic classification.</title>
        <authorList>
            <person name="Goeker M."/>
        </authorList>
    </citation>
    <scope>NUCLEOTIDE SEQUENCE [LARGE SCALE GENOMIC DNA]</scope>
    <source>
        <strain evidence="3 4">DSM 25532</strain>
    </source>
</reference>
<evidence type="ECO:0000313" key="4">
    <source>
        <dbReference type="Proteomes" id="UP000253426"/>
    </source>
</evidence>
<dbReference type="OrthoDB" id="783569at2"/>